<dbReference type="AlphaFoldDB" id="A0A4R4PNS6"/>
<feature type="compositionally biased region" description="Basic and acidic residues" evidence="1">
    <location>
        <begin position="1"/>
        <end position="18"/>
    </location>
</feature>
<dbReference type="RefSeq" id="WP_132411533.1">
    <property type="nucleotide sequence ID" value="NZ_SMKA01000156.1"/>
</dbReference>
<evidence type="ECO:0000256" key="1">
    <source>
        <dbReference type="SAM" id="MobiDB-lite"/>
    </source>
</evidence>
<dbReference type="GO" id="GO:0010181">
    <property type="term" value="F:FMN binding"/>
    <property type="evidence" value="ECO:0007669"/>
    <property type="project" value="InterPro"/>
</dbReference>
<evidence type="ECO:0000259" key="2">
    <source>
        <dbReference type="SMART" id="SM00903"/>
    </source>
</evidence>
<keyword evidence="4" id="KW-1185">Reference proteome</keyword>
<dbReference type="Gene3D" id="2.30.110.10">
    <property type="entry name" value="Electron Transport, Fmn-binding Protein, Chain A"/>
    <property type="match status" value="1"/>
</dbReference>
<dbReference type="InterPro" id="IPR002563">
    <property type="entry name" value="Flavin_Rdtase-like_dom"/>
</dbReference>
<gene>
    <name evidence="3" type="ORF">E1261_27665</name>
</gene>
<dbReference type="OrthoDB" id="3394673at2"/>
<feature type="region of interest" description="Disordered" evidence="1">
    <location>
        <begin position="1"/>
        <end position="22"/>
    </location>
</feature>
<comment type="caution">
    <text evidence="3">The sequence shown here is derived from an EMBL/GenBank/DDBJ whole genome shotgun (WGS) entry which is preliminary data.</text>
</comment>
<dbReference type="GO" id="GO:0016646">
    <property type="term" value="F:oxidoreductase activity, acting on the CH-NH group of donors, NAD or NADP as acceptor"/>
    <property type="evidence" value="ECO:0007669"/>
    <property type="project" value="UniProtKB-ARBA"/>
</dbReference>
<dbReference type="Proteomes" id="UP000295075">
    <property type="component" value="Unassembled WGS sequence"/>
</dbReference>
<evidence type="ECO:0000313" key="4">
    <source>
        <dbReference type="Proteomes" id="UP000295075"/>
    </source>
</evidence>
<dbReference type="Pfam" id="PF01613">
    <property type="entry name" value="Flavin_Reduct"/>
    <property type="match status" value="1"/>
</dbReference>
<name>A0A4R4PNS6_9ACTN</name>
<sequence>MTIHGDHPFLPPESERSPVRRLRGRLPSPVGLWTTSYGGKRAGLTVSSMLIADGEPAFVIGLLDPDSDLWEMLHKAKTAVVALLGEPHQQLADAFGYVAPAPGGPFRMLEWTDTDWGPAPVGVTAWAGCTLATPDPPEVGWALQVQLQIAHVELAADDVPAIVHRRGRYFTV</sequence>
<protein>
    <submittedName>
        <fullName evidence="3">Flavin reductase</fullName>
    </submittedName>
</protein>
<dbReference type="EMBL" id="SMKA01000156">
    <property type="protein sequence ID" value="TDC23774.1"/>
    <property type="molecule type" value="Genomic_DNA"/>
</dbReference>
<dbReference type="SUPFAM" id="SSF50475">
    <property type="entry name" value="FMN-binding split barrel"/>
    <property type="match status" value="1"/>
</dbReference>
<reference evidence="3 4" key="1">
    <citation type="submission" date="2019-03" db="EMBL/GenBank/DDBJ databases">
        <title>Draft genome sequences of novel Actinobacteria.</title>
        <authorList>
            <person name="Sahin N."/>
            <person name="Ay H."/>
            <person name="Saygin H."/>
        </authorList>
    </citation>
    <scope>NUCLEOTIDE SEQUENCE [LARGE SCALE GENOMIC DNA]</scope>
    <source>
        <strain evidence="3 4">JCM 30547</strain>
    </source>
</reference>
<evidence type="ECO:0000313" key="3">
    <source>
        <dbReference type="EMBL" id="TDC23774.1"/>
    </source>
</evidence>
<dbReference type="InterPro" id="IPR012349">
    <property type="entry name" value="Split_barrel_FMN-bd"/>
</dbReference>
<dbReference type="SMART" id="SM00903">
    <property type="entry name" value="Flavin_Reduct"/>
    <property type="match status" value="1"/>
</dbReference>
<accession>A0A4R4PNS6</accession>
<organism evidence="3 4">
    <name type="scientific">Kribbella albertanoniae</name>
    <dbReference type="NCBI Taxonomy" id="1266829"/>
    <lineage>
        <taxon>Bacteria</taxon>
        <taxon>Bacillati</taxon>
        <taxon>Actinomycetota</taxon>
        <taxon>Actinomycetes</taxon>
        <taxon>Propionibacteriales</taxon>
        <taxon>Kribbellaceae</taxon>
        <taxon>Kribbella</taxon>
    </lineage>
</organism>
<proteinExistence type="predicted"/>
<feature type="domain" description="Flavin reductase like" evidence="2">
    <location>
        <begin position="23"/>
        <end position="171"/>
    </location>
</feature>